<dbReference type="AlphaFoldDB" id="A0A840PTT5"/>
<reference evidence="4 5" key="1">
    <citation type="submission" date="2020-08" db="EMBL/GenBank/DDBJ databases">
        <title>Genomic Encyclopedia of Type Strains, Phase IV (KMG-IV): sequencing the most valuable type-strain genomes for metagenomic binning, comparative biology and taxonomic classification.</title>
        <authorList>
            <person name="Goeker M."/>
        </authorList>
    </citation>
    <scope>NUCLEOTIDE SEQUENCE [LARGE SCALE GENOMIC DNA]</scope>
    <source>
        <strain evidence="4 5">DSM 10633</strain>
    </source>
</reference>
<dbReference type="InterPro" id="IPR058530">
    <property type="entry name" value="Baseplate_J-like_C"/>
</dbReference>
<feature type="domain" description="Baseplate J-like central" evidence="2">
    <location>
        <begin position="180"/>
        <end position="259"/>
    </location>
</feature>
<sequence length="361" mass="39728">MAEPINLDTTYEDLMAQKLAKFSEMDKRETSPLYIATAANSAETAQMLATIKNNIDLVFADTAPREYLIRRAAERGLSPHPATKARLKGEFNIDVPIGSRFSGDDLNYVVVEKIGSGEFILECETAGNVGNLYLGNLIPIDYIDGLTHAELTEVLIPGEDEEDTEAFRTRYFNSFKSVVFGGNRADYKERVGALNGVGGVRVYRAKYGPGTVGLTIIDSQYNKPSQALIDTVQEAVDPLSMQGEGVGIAPIDHIVTVSAVEETPIDITLNITYQDGWTWADIQDDVYRVIDEYFKELAKEWAQAQTYEEDYTGLVVRISQIEIRLLGVDGVLDIANTQLNGGTSNIELDKETIPVRGVVNG</sequence>
<dbReference type="PANTHER" id="PTHR37829:SF3">
    <property type="entry name" value="PROTEIN JAYE-RELATED"/>
    <property type="match status" value="1"/>
</dbReference>
<dbReference type="Proteomes" id="UP000557217">
    <property type="component" value="Unassembled WGS sequence"/>
</dbReference>
<evidence type="ECO:0000313" key="4">
    <source>
        <dbReference type="EMBL" id="MBB5148162.1"/>
    </source>
</evidence>
<dbReference type="EMBL" id="JACHGZ010000004">
    <property type="protein sequence ID" value="MBB5148162.1"/>
    <property type="molecule type" value="Genomic_DNA"/>
</dbReference>
<evidence type="ECO:0000313" key="5">
    <source>
        <dbReference type="Proteomes" id="UP000557217"/>
    </source>
</evidence>
<evidence type="ECO:0000259" key="2">
    <source>
        <dbReference type="Pfam" id="PF26078"/>
    </source>
</evidence>
<feature type="domain" description="Baseplate J-like C-terminal" evidence="3">
    <location>
        <begin position="265"/>
        <end position="359"/>
    </location>
</feature>
<keyword evidence="5" id="KW-1185">Reference proteome</keyword>
<dbReference type="PANTHER" id="PTHR37829">
    <property type="entry name" value="PHAGE-LIKE ELEMENT PBSX PROTEIN XKDT"/>
    <property type="match status" value="1"/>
</dbReference>
<comment type="caution">
    <text evidence="4">The sequence shown here is derived from an EMBL/GenBank/DDBJ whole genome shotgun (WGS) entry which is preliminary data.</text>
</comment>
<evidence type="ECO:0000256" key="1">
    <source>
        <dbReference type="ARBA" id="ARBA00038087"/>
    </source>
</evidence>
<dbReference type="InterPro" id="IPR052399">
    <property type="entry name" value="Phage_Baseplate_Assmbl_Protein"/>
</dbReference>
<proteinExistence type="inferred from homology"/>
<dbReference type="InterPro" id="IPR058531">
    <property type="entry name" value="Baseplate_J_M"/>
</dbReference>
<protein>
    <submittedName>
        <fullName evidence="4">Putative phage protein gp47/JayE</fullName>
    </submittedName>
</protein>
<name>A0A840PTT5_URETH</name>
<dbReference type="Pfam" id="PF26079">
    <property type="entry name" value="Baseplate_J_C"/>
    <property type="match status" value="1"/>
</dbReference>
<comment type="similarity">
    <text evidence="1">Belongs to the Mu gp47/PBSX XkdT family.</text>
</comment>
<organism evidence="4 5">
    <name type="scientific">Ureibacillus thermosphaericus</name>
    <dbReference type="NCBI Taxonomy" id="51173"/>
    <lineage>
        <taxon>Bacteria</taxon>
        <taxon>Bacillati</taxon>
        <taxon>Bacillota</taxon>
        <taxon>Bacilli</taxon>
        <taxon>Bacillales</taxon>
        <taxon>Caryophanaceae</taxon>
        <taxon>Ureibacillus</taxon>
    </lineage>
</organism>
<accession>A0A840PTT5</accession>
<dbReference type="RefSeq" id="WP_168412007.1">
    <property type="nucleotide sequence ID" value="NZ_JAAXPW010000006.1"/>
</dbReference>
<dbReference type="Pfam" id="PF26078">
    <property type="entry name" value="Baseplate_J_M"/>
    <property type="match status" value="1"/>
</dbReference>
<gene>
    <name evidence="4" type="ORF">HNR36_000547</name>
</gene>
<evidence type="ECO:0000259" key="3">
    <source>
        <dbReference type="Pfam" id="PF26079"/>
    </source>
</evidence>